<dbReference type="InterPro" id="IPR003423">
    <property type="entry name" value="OMP_efflux"/>
</dbReference>
<dbReference type="PANTHER" id="PTHR32063">
    <property type="match status" value="1"/>
</dbReference>
<dbReference type="InterPro" id="IPR004763">
    <property type="entry name" value="CusA-like"/>
</dbReference>
<feature type="transmembrane region" description="Helical" evidence="9">
    <location>
        <begin position="448"/>
        <end position="472"/>
    </location>
</feature>
<keyword evidence="6 9" id="KW-0812">Transmembrane</keyword>
<accession>A0A966DS80</accession>
<dbReference type="EMBL" id="WWEO01000034">
    <property type="protein sequence ID" value="NCD68051.1"/>
    <property type="molecule type" value="Genomic_DNA"/>
</dbReference>
<dbReference type="GO" id="GO:0015562">
    <property type="term" value="F:efflux transmembrane transporter activity"/>
    <property type="evidence" value="ECO:0007669"/>
    <property type="project" value="InterPro"/>
</dbReference>
<feature type="transmembrane region" description="Helical" evidence="9">
    <location>
        <begin position="1008"/>
        <end position="1030"/>
    </location>
</feature>
<dbReference type="Pfam" id="PF00873">
    <property type="entry name" value="ACR_tran"/>
    <property type="match status" value="1"/>
</dbReference>
<keyword evidence="11" id="KW-1185">Reference proteome</keyword>
<proteinExistence type="inferred from homology"/>
<comment type="subcellular location">
    <subcellularLocation>
        <location evidence="1">Cell membrane</location>
        <topology evidence="1">Multi-pass membrane protein</topology>
    </subcellularLocation>
</comment>
<feature type="transmembrane region" description="Helical" evidence="9">
    <location>
        <begin position="537"/>
        <end position="558"/>
    </location>
</feature>
<dbReference type="Proteomes" id="UP000638732">
    <property type="component" value="Unassembled WGS sequence"/>
</dbReference>
<dbReference type="GO" id="GO:0042910">
    <property type="term" value="F:xenobiotic transmembrane transporter activity"/>
    <property type="evidence" value="ECO:0007669"/>
    <property type="project" value="TreeGrafter"/>
</dbReference>
<dbReference type="Gene3D" id="3.30.70.1430">
    <property type="entry name" value="Multidrug efflux transporter AcrB pore domain"/>
    <property type="match status" value="2"/>
</dbReference>
<dbReference type="InterPro" id="IPR001036">
    <property type="entry name" value="Acrflvin-R"/>
</dbReference>
<evidence type="ECO:0000256" key="5">
    <source>
        <dbReference type="ARBA" id="ARBA00022475"/>
    </source>
</evidence>
<gene>
    <name evidence="10" type="ORF">GSY63_01635</name>
</gene>
<dbReference type="PRINTS" id="PR00702">
    <property type="entry name" value="ACRIFLAVINRP"/>
</dbReference>
<feature type="transmembrane region" description="Helical" evidence="9">
    <location>
        <begin position="405"/>
        <end position="427"/>
    </location>
</feature>
<dbReference type="Gene3D" id="3.30.2090.10">
    <property type="entry name" value="Multidrug efflux transporter AcrB TolC docking domain, DN and DC subdomains"/>
    <property type="match status" value="2"/>
</dbReference>
<comment type="similarity">
    <text evidence="3">Belongs to the resistance-nodulation-cell division (RND) (TC 2.A.6) family.</text>
</comment>
<dbReference type="SUPFAM" id="SSF82714">
    <property type="entry name" value="Multidrug efflux transporter AcrB TolC docking domain, DN and DC subdomains"/>
    <property type="match status" value="2"/>
</dbReference>
<feature type="transmembrane region" description="Helical" evidence="9">
    <location>
        <begin position="975"/>
        <end position="996"/>
    </location>
</feature>
<evidence type="ECO:0000313" key="10">
    <source>
        <dbReference type="EMBL" id="NCD68051.1"/>
    </source>
</evidence>
<keyword evidence="7 9" id="KW-1133">Transmembrane helix</keyword>
<dbReference type="NCBIfam" id="TIGR00914">
    <property type="entry name" value="2A0601"/>
    <property type="match status" value="1"/>
</dbReference>
<protein>
    <submittedName>
        <fullName evidence="10">CusA/CzcA family heavy metal efflux RND transporter</fullName>
    </submittedName>
</protein>
<reference evidence="10" key="2">
    <citation type="submission" date="2020-10" db="EMBL/GenBank/DDBJ databases">
        <title>Mucilaginibacter sp. nov., isolated from soil.</title>
        <authorList>
            <person name="Jeon C.O."/>
        </authorList>
    </citation>
    <scope>NUCLEOTIDE SEQUENCE</scope>
    <source>
        <strain evidence="10">R11</strain>
    </source>
</reference>
<feature type="transmembrane region" description="Helical" evidence="9">
    <location>
        <begin position="904"/>
        <end position="923"/>
    </location>
</feature>
<feature type="transmembrane region" description="Helical" evidence="9">
    <location>
        <begin position="484"/>
        <end position="507"/>
    </location>
</feature>
<feature type="transmembrane region" description="Helical" evidence="9">
    <location>
        <begin position="1042"/>
        <end position="1060"/>
    </location>
</feature>
<evidence type="ECO:0000256" key="9">
    <source>
        <dbReference type="SAM" id="Phobius"/>
    </source>
</evidence>
<name>A0A966DS80_9SPHI</name>
<dbReference type="Pfam" id="PF02321">
    <property type="entry name" value="OEP"/>
    <property type="match status" value="1"/>
</dbReference>
<keyword evidence="4" id="KW-0813">Transport</keyword>
<evidence type="ECO:0000256" key="3">
    <source>
        <dbReference type="ARBA" id="ARBA00010942"/>
    </source>
</evidence>
<organism evidence="10 11">
    <name type="scientific">Mucilaginibacter agri</name>
    <dbReference type="NCBI Taxonomy" id="2695265"/>
    <lineage>
        <taxon>Bacteria</taxon>
        <taxon>Pseudomonadati</taxon>
        <taxon>Bacteroidota</taxon>
        <taxon>Sphingobacteriia</taxon>
        <taxon>Sphingobacteriales</taxon>
        <taxon>Sphingobacteriaceae</taxon>
        <taxon>Mucilaginibacter</taxon>
    </lineage>
</organism>
<dbReference type="InterPro" id="IPR027463">
    <property type="entry name" value="AcrB_DN_DC_subdom"/>
</dbReference>
<dbReference type="PANTHER" id="PTHR32063:SF24">
    <property type="entry name" value="CATION EFFLUX SYSTEM (ACRB_ACRD_ACRF FAMILY)"/>
    <property type="match status" value="1"/>
</dbReference>
<feature type="transmembrane region" description="Helical" evidence="9">
    <location>
        <begin position="878"/>
        <end position="897"/>
    </location>
</feature>
<comment type="similarity">
    <text evidence="2">Belongs to the outer membrane factor (OMF) (TC 1.B.17) family.</text>
</comment>
<dbReference type="SUPFAM" id="SSF82866">
    <property type="entry name" value="Multidrug efflux transporter AcrB transmembrane domain"/>
    <property type="match status" value="2"/>
</dbReference>
<dbReference type="SUPFAM" id="SSF82693">
    <property type="entry name" value="Multidrug efflux transporter AcrB pore domain, PN1, PN2, PC1 and PC2 subdomains"/>
    <property type="match status" value="2"/>
</dbReference>
<dbReference type="GO" id="GO:0005886">
    <property type="term" value="C:plasma membrane"/>
    <property type="evidence" value="ECO:0007669"/>
    <property type="project" value="UniProtKB-SubCell"/>
</dbReference>
<sequence length="1456" mass="160195">MLNKIINFSINNKLVIGLFTLALIGWGIYSLKQLPIDAVPDITNNQVQVITLSPSLATQEVERLISYPVEQTMATIPRIEQVRSLSRFGLSVVTIVFHDDVDIYWARQQVNEKLSEAKNNIPAGLGNPEISPISTGLGEIYQYVIHAKEGFEKKYDARELRSIQDWIVRRQLLGTPGIAEVNSFGGLLKQYEIALDPDKLRSLNLSISEVFNALEQNNQNTGGAYIDKKPNAYFIRSEGFVGNIDDINKIVVKNNTNGLPVLVRDIATVGISNSIRYGALTRSTVNSEGEAVGGIVMMLKGANANNVVKQVKEKIERINKTLPEGVTVEPFLDRSALVDRAIGTVAKNLIEGALIVIFVLVIFLGNLRAGLVVASVIPLAMLFAICLMNVFGVSGNLMSLGAIDFGLIVDGAVIIVEATMHLLAVNNPGRAFTQKEMDEQVEQSAGRMMSAAAFGQIIILIVYLPILALVGIEGKMFGPMAQTVSFAILGAFLLSLTYVPMVSSLFLSKNQNHKKNFSDRMMDAIHRRYLPMIKGALNRRLIVVGSAVALLVVSIIIFTRMGGEFIPTLEEGDFAVETRLLTGSSLSQTIDKVNQASQILVKRFPEVKEVIGKIGAAEIPTDPMPMDACDLTVILKNKKEWKTTQSREELANLMAKALEEVPGVSFGFSQPIQLRSNELISGVRQDIGIKIFGDDLDALTDLSKQIGKIVGSVKGAKDIYLEQATGLPQIVVKINRDKIAQYGLSVGTVNQALNTAFAGQSAGLVYEGERRYDMVVRLSLANRQGINDVKNLYVTAPNGNQVPLEQLADVSFEIGPNQIQREDTKRRIIVGLNVRGRDIQSVVTEIQQKLNAQIKFPPGYYVSYGGQFENLKEATKRLSVAVPVALLLIILLLYFSFGSFNQSLLIFSAIPMAAIGGVFALLLRGMPFSISAGVGFIALFGVAVLNGIVLITEFNRLKKSGKKDLKAIVLEGTEVRLRPVLMTATVASLGFLPMAISTAAGAEVQKPLATVVIGGLITSTILTLIVLPVLYTYFEKWRDKKVKAIPAAVIALFVLFGLPAKAQTVPAQPLNIQQAISTAVTNNQNVQSSRLQITQQQALKGSATELGKTDFNIQYGQINSVKRDNNISIQQNIPFPGLYKNQRDVYNARIGAAEIGLNVTKNQLTYEVRQSYTQLAYYVALQKLYFSQDSIYSAFLKAAALRYKTGETNLLEKTTAETQYNEVKNQMMKNQSDIVAARSELRRLLNTRDSIIVTPGQFVKTTEAIPYADSSIVKNPLLAYQKQQIVIADKNINLEKSRSGPDFTVGYFNQSIIGVQNVNGQDRNYSGSNRFQGVQAGISLPLFFKPYAARIKAAKIDKQVSESQYSLFQTNLQSQYQQAYQDVIKNARSIEYYEKSALPNTNLILKQGQIAFQSGDIGYIEFAQALRTYSEIRFNYLQAINQYNQSVYTLQYLIGL</sequence>
<evidence type="ECO:0000256" key="7">
    <source>
        <dbReference type="ARBA" id="ARBA00022989"/>
    </source>
</evidence>
<feature type="transmembrane region" description="Helical" evidence="9">
    <location>
        <begin position="371"/>
        <end position="393"/>
    </location>
</feature>
<evidence type="ECO:0000256" key="1">
    <source>
        <dbReference type="ARBA" id="ARBA00004651"/>
    </source>
</evidence>
<feature type="transmembrane region" description="Helical" evidence="9">
    <location>
        <begin position="345"/>
        <end position="364"/>
    </location>
</feature>
<dbReference type="GO" id="GO:0008324">
    <property type="term" value="F:monoatomic cation transmembrane transporter activity"/>
    <property type="evidence" value="ECO:0007669"/>
    <property type="project" value="InterPro"/>
</dbReference>
<dbReference type="Gene3D" id="3.30.70.1320">
    <property type="entry name" value="Multidrug efflux transporter AcrB pore domain like"/>
    <property type="match status" value="1"/>
</dbReference>
<feature type="transmembrane region" description="Helical" evidence="9">
    <location>
        <begin position="929"/>
        <end position="954"/>
    </location>
</feature>
<dbReference type="RefSeq" id="WP_166584078.1">
    <property type="nucleotide sequence ID" value="NZ_WWEO01000034.1"/>
</dbReference>
<evidence type="ECO:0000256" key="8">
    <source>
        <dbReference type="ARBA" id="ARBA00023136"/>
    </source>
</evidence>
<evidence type="ECO:0000313" key="11">
    <source>
        <dbReference type="Proteomes" id="UP000638732"/>
    </source>
</evidence>
<dbReference type="Gene3D" id="1.20.1600.10">
    <property type="entry name" value="Outer membrane efflux proteins (OEP)"/>
    <property type="match status" value="1"/>
</dbReference>
<evidence type="ECO:0000256" key="2">
    <source>
        <dbReference type="ARBA" id="ARBA00007613"/>
    </source>
</evidence>
<keyword evidence="5" id="KW-1003">Cell membrane</keyword>
<keyword evidence="8 9" id="KW-0472">Membrane</keyword>
<reference evidence="10" key="1">
    <citation type="submission" date="2020-01" db="EMBL/GenBank/DDBJ databases">
        <authorList>
            <person name="Seo Y.L."/>
        </authorList>
    </citation>
    <scope>NUCLEOTIDE SEQUENCE</scope>
    <source>
        <strain evidence="10">R11</strain>
    </source>
</reference>
<evidence type="ECO:0000256" key="4">
    <source>
        <dbReference type="ARBA" id="ARBA00022448"/>
    </source>
</evidence>
<dbReference type="Gene3D" id="3.30.70.1440">
    <property type="entry name" value="Multidrug efflux transporter AcrB pore domain"/>
    <property type="match status" value="1"/>
</dbReference>
<dbReference type="Gene3D" id="1.20.1640.10">
    <property type="entry name" value="Multidrug efflux transporter AcrB transmembrane domain"/>
    <property type="match status" value="2"/>
</dbReference>
<evidence type="ECO:0000256" key="6">
    <source>
        <dbReference type="ARBA" id="ARBA00022692"/>
    </source>
</evidence>
<comment type="caution">
    <text evidence="10">The sequence shown here is derived from an EMBL/GenBank/DDBJ whole genome shotgun (WGS) entry which is preliminary data.</text>
</comment>
<dbReference type="SUPFAM" id="SSF56954">
    <property type="entry name" value="Outer membrane efflux proteins (OEP)"/>
    <property type="match status" value="1"/>
</dbReference>